<protein>
    <recommendedName>
        <fullName evidence="4">THUMP domain-containing protein</fullName>
    </recommendedName>
</protein>
<dbReference type="Gene3D" id="3.40.50.150">
    <property type="entry name" value="Vaccinia Virus protein VP39"/>
    <property type="match status" value="1"/>
</dbReference>
<dbReference type="Proteomes" id="UP000003635">
    <property type="component" value="Unassembled WGS sequence"/>
</dbReference>
<comment type="caution">
    <text evidence="5">The sequence shown here is derived from an EMBL/GenBank/DDBJ whole genome shotgun (WGS) entry which is preliminary data.</text>
</comment>
<organism evidence="5 6">
    <name type="scientific">Oceanicola granulosus (strain ATCC BAA-861 / DSM 15982 / KCTC 12143 / HTCC2516)</name>
    <dbReference type="NCBI Taxonomy" id="314256"/>
    <lineage>
        <taxon>Bacteria</taxon>
        <taxon>Pseudomonadati</taxon>
        <taxon>Pseudomonadota</taxon>
        <taxon>Alphaproteobacteria</taxon>
        <taxon>Rhodobacterales</taxon>
        <taxon>Roseobacteraceae</taxon>
        <taxon>Oceanicola</taxon>
    </lineage>
</organism>
<dbReference type="GO" id="GO:0070043">
    <property type="term" value="F:rRNA (guanine-N7-)-methyltransferase activity"/>
    <property type="evidence" value="ECO:0007669"/>
    <property type="project" value="TreeGrafter"/>
</dbReference>
<evidence type="ECO:0000256" key="2">
    <source>
        <dbReference type="ARBA" id="ARBA00022679"/>
    </source>
</evidence>
<dbReference type="Pfam" id="PF22020">
    <property type="entry name" value="RlmL_1st"/>
    <property type="match status" value="1"/>
</dbReference>
<dbReference type="CDD" id="cd11715">
    <property type="entry name" value="THUMP_AdoMetMT"/>
    <property type="match status" value="1"/>
</dbReference>
<dbReference type="GO" id="GO:0003723">
    <property type="term" value="F:RNA binding"/>
    <property type="evidence" value="ECO:0007669"/>
    <property type="project" value="UniProtKB-UniRule"/>
</dbReference>
<dbReference type="Gene3D" id="3.30.2130.30">
    <property type="match status" value="1"/>
</dbReference>
<dbReference type="PANTHER" id="PTHR47313">
    <property type="entry name" value="RIBOSOMAL RNA LARGE SUBUNIT METHYLTRANSFERASE K/L"/>
    <property type="match status" value="1"/>
</dbReference>
<keyword evidence="2" id="KW-0808">Transferase</keyword>
<reference evidence="5 6" key="1">
    <citation type="journal article" date="2010" name="J. Bacteriol.">
        <title>Genome sequences of Oceanicola granulosus HTCC2516(T) and Oceanicola batsensis HTCC2597(TDelta).</title>
        <authorList>
            <person name="Thrash J.C."/>
            <person name="Cho J.C."/>
            <person name="Vergin K.L."/>
            <person name="Giovannoni S.J."/>
        </authorList>
    </citation>
    <scope>NUCLEOTIDE SEQUENCE [LARGE SCALE GENOMIC DNA]</scope>
    <source>
        <strain evidence="6">ATCC BAA-861 / DSM 15982 / KCTC 12143 / HTCC2516</strain>
    </source>
</reference>
<dbReference type="eggNOG" id="COG0116">
    <property type="taxonomic scope" value="Bacteria"/>
</dbReference>
<keyword evidence="6" id="KW-1185">Reference proteome</keyword>
<dbReference type="GO" id="GO:0008990">
    <property type="term" value="F:rRNA (guanine-N2-)-methyltransferase activity"/>
    <property type="evidence" value="ECO:0007669"/>
    <property type="project" value="TreeGrafter"/>
</dbReference>
<keyword evidence="1" id="KW-0489">Methyltransferase</keyword>
<evidence type="ECO:0000256" key="3">
    <source>
        <dbReference type="PROSITE-ProRule" id="PRU00529"/>
    </source>
</evidence>
<dbReference type="EMBL" id="AAOT01000013">
    <property type="protein sequence ID" value="EAR51407.1"/>
    <property type="molecule type" value="Genomic_DNA"/>
</dbReference>
<dbReference type="STRING" id="314256.OG2516_15624"/>
<evidence type="ECO:0000313" key="6">
    <source>
        <dbReference type="Proteomes" id="UP000003635"/>
    </source>
</evidence>
<dbReference type="InterPro" id="IPR054170">
    <property type="entry name" value="RlmL_1st"/>
</dbReference>
<evidence type="ECO:0000259" key="4">
    <source>
        <dbReference type="PROSITE" id="PS51165"/>
    </source>
</evidence>
<dbReference type="PROSITE" id="PS01261">
    <property type="entry name" value="UPF0020"/>
    <property type="match status" value="1"/>
</dbReference>
<dbReference type="InterPro" id="IPR004114">
    <property type="entry name" value="THUMP_dom"/>
</dbReference>
<evidence type="ECO:0000313" key="5">
    <source>
        <dbReference type="EMBL" id="EAR51407.1"/>
    </source>
</evidence>
<dbReference type="InterPro" id="IPR029063">
    <property type="entry name" value="SAM-dependent_MTases_sf"/>
</dbReference>
<dbReference type="Pfam" id="PF02926">
    <property type="entry name" value="THUMP"/>
    <property type="match status" value="1"/>
</dbReference>
<dbReference type="SUPFAM" id="SSF53335">
    <property type="entry name" value="S-adenosyl-L-methionine-dependent methyltransferases"/>
    <property type="match status" value="1"/>
</dbReference>
<dbReference type="InterPro" id="IPR000241">
    <property type="entry name" value="RlmKL-like_Mtase"/>
</dbReference>
<name>Q2CF88_OCEGH</name>
<dbReference type="InterPro" id="IPR053943">
    <property type="entry name" value="RlmKL-like_Mtase_CS"/>
</dbReference>
<dbReference type="PROSITE" id="PS51165">
    <property type="entry name" value="THUMP"/>
    <property type="match status" value="1"/>
</dbReference>
<accession>Q2CF88</accession>
<dbReference type="RefSeq" id="WP_007256639.1">
    <property type="nucleotide sequence ID" value="NZ_CH724108.1"/>
</dbReference>
<evidence type="ECO:0000256" key="1">
    <source>
        <dbReference type="ARBA" id="ARBA00022603"/>
    </source>
</evidence>
<dbReference type="PANTHER" id="PTHR47313:SF1">
    <property type="entry name" value="RIBOSOMAL RNA LARGE SUBUNIT METHYLTRANSFERASE K_L"/>
    <property type="match status" value="1"/>
</dbReference>
<keyword evidence="3" id="KW-0694">RNA-binding</keyword>
<dbReference type="OrthoDB" id="9809404at2"/>
<proteinExistence type="predicted"/>
<dbReference type="AlphaFoldDB" id="Q2CF88"/>
<dbReference type="Pfam" id="PF01170">
    <property type="entry name" value="UPF0020"/>
    <property type="match status" value="1"/>
</dbReference>
<gene>
    <name evidence="5" type="ORF">OG2516_15624</name>
</gene>
<dbReference type="HOGENOM" id="CLU_032119_3_3_5"/>
<feature type="domain" description="THUMP" evidence="4">
    <location>
        <begin position="47"/>
        <end position="152"/>
    </location>
</feature>
<sequence>MTLEPTEIFLAAQPGLEAPLADEAREAGFARVAAVPGGVTVAGGWDEVARANLALRGAGRVLARIGGFPVFHLAQLDKRARKFGWSAVLRPDVPVKIETTCLRSKVYHAGAATQRIARAITEELGAEVVSEGPALRLMVRIEDNFCTFSIDTSGEPLHRRGHKAFVGKAPLRETMAALFLRQCGYRGDEPVVDPMCGSGTIVLEAAEMALGLPPGRGRRFAYQDLAVPVAAPAAPAPAPRDIALRFTGADRDSGAIQGAGANAARAGLEEVTTFLRQPVSELARPEGPPGLVMVNPPYGGRIGNKRQLFGLYNALGAVLLERFSGWRVGIVTSEAGLARATALPFAETGPPVAHGPLKIRLHRTDPLP</sequence>